<feature type="transmembrane region" description="Helical" evidence="11">
    <location>
        <begin position="941"/>
        <end position="967"/>
    </location>
</feature>
<dbReference type="PROSITE" id="PS50929">
    <property type="entry name" value="ABC_TM1F"/>
    <property type="match status" value="2"/>
</dbReference>
<feature type="region of interest" description="Disordered" evidence="10">
    <location>
        <begin position="580"/>
        <end position="617"/>
    </location>
</feature>
<dbReference type="Gene3D" id="1.20.1560.10">
    <property type="entry name" value="ABC transporter type 1, transmembrane domain"/>
    <property type="match status" value="2"/>
</dbReference>
<dbReference type="SMART" id="SM00382">
    <property type="entry name" value="AAA"/>
    <property type="match status" value="2"/>
</dbReference>
<keyword evidence="2" id="KW-0813">Transport</keyword>
<dbReference type="SUPFAM" id="SSF52540">
    <property type="entry name" value="P-loop containing nucleoside triphosphate hydrolases"/>
    <property type="match status" value="2"/>
</dbReference>
<dbReference type="PANTHER" id="PTHR24223:SF399">
    <property type="entry name" value="ABC TRANSPORTER ATNG"/>
    <property type="match status" value="1"/>
</dbReference>
<feature type="transmembrane region" description="Helical" evidence="11">
    <location>
        <begin position="1126"/>
        <end position="1147"/>
    </location>
</feature>
<feature type="transmembrane region" description="Helical" evidence="11">
    <location>
        <begin position="100"/>
        <end position="121"/>
    </location>
</feature>
<dbReference type="EMBL" id="MU853964">
    <property type="protein sequence ID" value="KAK3934737.1"/>
    <property type="molecule type" value="Genomic_DNA"/>
</dbReference>
<keyword evidence="3" id="KW-1003">Cell membrane</keyword>
<sequence>MSLASYSDTCLDGTFGPAVPPIAECRGGFDFTITFEESVFSIIPACLLLVLSPWRFIALRRKTLKTGTSWIHGLKLIVLAVLGLLQATLLALFSMEHTDYRPLLIASAALQFCATLALGLLSHWEHRNTVRPSILISIYLILTCILDAARARTQALVPGQNTIASILIAAVVVKVLALVVEAREKMHIVLPEYSESSPELHSNIFSRAFFLWLNPLLMMGFRSVVSSQDLPPIHEKLSAETLAARVQSNWTRSSQQGRLALMVQVLLSFRTELVLILIARTLEVGLNVVYPFLVQEAVAFLNSPSAPVNAGYGLLGGFFCVSFGIALVSPWCYHITFRVMIMTRGALIPMIYSKLLRTRVNVVDQSAALTLMTTDVEKIVETFWRLILDPWSCILQLGICVYLLYRQLGAVCCVPIIVIFVCFGLVSLAGRRVPEYQNIWFEAVEARVNLTSHTLGSMQSVKLLGISEHMEAAIHGKRKQEILVSQKFRFNNCLALTASQSPAVLSPLVTFAAYAVVRLVSRESPLSVTTAVTSLSILSLMNTPARRLLFAIPFGLQAVAGFDRIQKFLQLEDHTPVFVATSADSSNDQGEVQVAEKRPERQSSRDTDSNSPFQATQHEPVIHVKNAAFGWETDAPPIVSLREICVARGSFTVITGPIGCGKSTLLKGLLSETAYVTGAVQVSTESIAYCGQTPWLYEGTIRDNVVGESEFDAAWYKDVIHGCELDFDLGRMPDGDALMVGSKGLGLSGGQRQRISIARALYARKEMVIFDDVTNALDARTLRAVSKKVFGKDGLLRSTGTTVILATHAVSLLEAADQIMVMSSKGEIVDSGTYQEVSERQPTIGEHQEPASHSEEPELRQAGDKVKSLGEYQVQLDRRMDDLRRQRGDWRSYVFYMSSMGWLNFSLFVLGAVTYVVFYSFSQIWITWWAGDTTGRHPLGYWLGLYAAWGVLVTLALLATPLFFFFYMVPRSSEKLHSEMLAAAIRAPMSFISKVDPGSLVNRFSQDIRLCDWQLPVTMVLTFFEFLGCIAGMGIAVSAVNFIAICIPVLGAVLYFLQRFYLRTSRQLRLLEIETKAPVVSLFIDTIQGLSTIRTFGWSEAFARRNLALLDKSQKPAYLLFCVQRWLLLVLSLIVAALVVLVMGVAIPLRANVNAGLVGLAIVQVMTLTELMNDLIAQWTEMEACLGAVTRISQFAKETPREGRVDEMTSSVDSWPSSGSVTLENVSASYEPQGNPVLNDISLSIQPGEHVGICGRTGSGKSSLVAALLRLLDPHQGHVMIDDVDISTLHPELVRSGLNLITQEPFLFEGTVRENASPWDVAVSEQKMIDVLRRVDLWDKVESLGGLDARLDENMLSHGQRQLFCLARALLRESSILILDEPTSHIDPATDATIQRIIREDFQDKTVIMIAHRLQSLVDFDRVFVLDSGRLVEVGEPKQLLENEGSAFRALYYASGGQAQDRANLTSGLD</sequence>
<dbReference type="InterPro" id="IPR003593">
    <property type="entry name" value="AAA+_ATPase"/>
</dbReference>
<dbReference type="InterPro" id="IPR011527">
    <property type="entry name" value="ABC1_TM_dom"/>
</dbReference>
<feature type="domain" description="ABC transmembrane type-1" evidence="13">
    <location>
        <begin position="902"/>
        <end position="1184"/>
    </location>
</feature>
<protein>
    <submittedName>
        <fullName evidence="14">P-loop containing nucleoside triphosphate hydrolase protein</fullName>
    </submittedName>
</protein>
<evidence type="ECO:0000259" key="12">
    <source>
        <dbReference type="PROSITE" id="PS50893"/>
    </source>
</evidence>
<organism evidence="14 15">
    <name type="scientific">Diplogelasinospora grovesii</name>
    <dbReference type="NCBI Taxonomy" id="303347"/>
    <lineage>
        <taxon>Eukaryota</taxon>
        <taxon>Fungi</taxon>
        <taxon>Dikarya</taxon>
        <taxon>Ascomycota</taxon>
        <taxon>Pezizomycotina</taxon>
        <taxon>Sordariomycetes</taxon>
        <taxon>Sordariomycetidae</taxon>
        <taxon>Sordariales</taxon>
        <taxon>Diplogelasinosporaceae</taxon>
        <taxon>Diplogelasinospora</taxon>
    </lineage>
</organism>
<dbReference type="Pfam" id="PF00005">
    <property type="entry name" value="ABC_tran"/>
    <property type="match status" value="2"/>
</dbReference>
<comment type="caution">
    <text evidence="14">The sequence shown here is derived from an EMBL/GenBank/DDBJ whole genome shotgun (WGS) entry which is preliminary data.</text>
</comment>
<feature type="transmembrane region" description="Helical" evidence="11">
    <location>
        <begin position="893"/>
        <end position="921"/>
    </location>
</feature>
<keyword evidence="5" id="KW-0547">Nucleotide-binding</keyword>
<dbReference type="CDD" id="cd03244">
    <property type="entry name" value="ABCC_MRP_domain2"/>
    <property type="match status" value="1"/>
</dbReference>
<dbReference type="CDD" id="cd18580">
    <property type="entry name" value="ABC_6TM_ABCC_D2"/>
    <property type="match status" value="1"/>
</dbReference>
<evidence type="ECO:0000256" key="6">
    <source>
        <dbReference type="ARBA" id="ARBA00022840"/>
    </source>
</evidence>
<dbReference type="InterPro" id="IPR044746">
    <property type="entry name" value="ABCC_6TM_D1"/>
</dbReference>
<keyword evidence="15" id="KW-1185">Reference proteome</keyword>
<dbReference type="FunFam" id="1.20.1560.10:FF:000066">
    <property type="entry name" value="ABC multidrug transporter (Eurofung)"/>
    <property type="match status" value="1"/>
</dbReference>
<feature type="compositionally biased region" description="Basic and acidic residues" evidence="10">
    <location>
        <begin position="846"/>
        <end position="865"/>
    </location>
</feature>
<keyword evidence="7 11" id="KW-1133">Transmembrane helix</keyword>
<evidence type="ECO:0000259" key="13">
    <source>
        <dbReference type="PROSITE" id="PS50929"/>
    </source>
</evidence>
<dbReference type="Pfam" id="PF00664">
    <property type="entry name" value="ABC_membrane"/>
    <property type="match status" value="2"/>
</dbReference>
<reference evidence="15" key="1">
    <citation type="journal article" date="2023" name="Mol. Phylogenet. Evol.">
        <title>Genome-scale phylogeny and comparative genomics of the fungal order Sordariales.</title>
        <authorList>
            <person name="Hensen N."/>
            <person name="Bonometti L."/>
            <person name="Westerberg I."/>
            <person name="Brannstrom I.O."/>
            <person name="Guillou S."/>
            <person name="Cros-Aarteil S."/>
            <person name="Calhoun S."/>
            <person name="Haridas S."/>
            <person name="Kuo A."/>
            <person name="Mondo S."/>
            <person name="Pangilinan J."/>
            <person name="Riley R."/>
            <person name="LaButti K."/>
            <person name="Andreopoulos B."/>
            <person name="Lipzen A."/>
            <person name="Chen C."/>
            <person name="Yan M."/>
            <person name="Daum C."/>
            <person name="Ng V."/>
            <person name="Clum A."/>
            <person name="Steindorff A."/>
            <person name="Ohm R.A."/>
            <person name="Martin F."/>
            <person name="Silar P."/>
            <person name="Natvig D.O."/>
            <person name="Lalanne C."/>
            <person name="Gautier V."/>
            <person name="Ament-Velasquez S.L."/>
            <person name="Kruys A."/>
            <person name="Hutchinson M.I."/>
            <person name="Powell A.J."/>
            <person name="Barry K."/>
            <person name="Miller A.N."/>
            <person name="Grigoriev I.V."/>
            <person name="Debuchy R."/>
            <person name="Gladieux P."/>
            <person name="Hiltunen Thoren M."/>
            <person name="Johannesson H."/>
        </authorList>
    </citation>
    <scope>NUCLEOTIDE SEQUENCE [LARGE SCALE GENOMIC DNA]</scope>
    <source>
        <strain evidence="15">CBS 340.73</strain>
    </source>
</reference>
<evidence type="ECO:0000256" key="7">
    <source>
        <dbReference type="ARBA" id="ARBA00022989"/>
    </source>
</evidence>
<dbReference type="InterPro" id="IPR036640">
    <property type="entry name" value="ABC1_TM_sf"/>
</dbReference>
<dbReference type="Pfam" id="PF24357">
    <property type="entry name" value="TMD0_ABC"/>
    <property type="match status" value="1"/>
</dbReference>
<keyword evidence="9" id="KW-0325">Glycoprotein</keyword>
<evidence type="ECO:0000256" key="8">
    <source>
        <dbReference type="ARBA" id="ARBA00023136"/>
    </source>
</evidence>
<dbReference type="PROSITE" id="PS50893">
    <property type="entry name" value="ABC_TRANSPORTER_2"/>
    <property type="match status" value="2"/>
</dbReference>
<evidence type="ECO:0000256" key="4">
    <source>
        <dbReference type="ARBA" id="ARBA00022692"/>
    </source>
</evidence>
<keyword evidence="8 11" id="KW-0472">Membrane</keyword>
<dbReference type="GO" id="GO:0140359">
    <property type="term" value="F:ABC-type transporter activity"/>
    <property type="evidence" value="ECO:0007669"/>
    <property type="project" value="InterPro"/>
</dbReference>
<dbReference type="InterPro" id="IPR017871">
    <property type="entry name" value="ABC_transporter-like_CS"/>
</dbReference>
<feature type="transmembrane region" description="Helical" evidence="11">
    <location>
        <begin position="163"/>
        <end position="180"/>
    </location>
</feature>
<evidence type="ECO:0000313" key="15">
    <source>
        <dbReference type="Proteomes" id="UP001303473"/>
    </source>
</evidence>
<evidence type="ECO:0000256" key="3">
    <source>
        <dbReference type="ARBA" id="ARBA00022475"/>
    </source>
</evidence>
<evidence type="ECO:0000256" key="1">
    <source>
        <dbReference type="ARBA" id="ARBA00004651"/>
    </source>
</evidence>
<dbReference type="PROSITE" id="PS00211">
    <property type="entry name" value="ABC_TRANSPORTER_1"/>
    <property type="match status" value="2"/>
</dbReference>
<feature type="transmembrane region" description="Helical" evidence="11">
    <location>
        <begin position="1042"/>
        <end position="1062"/>
    </location>
</feature>
<dbReference type="Gene3D" id="3.40.50.300">
    <property type="entry name" value="P-loop containing nucleotide triphosphate hydrolases"/>
    <property type="match status" value="2"/>
</dbReference>
<dbReference type="GO" id="GO:0016887">
    <property type="term" value="F:ATP hydrolysis activity"/>
    <property type="evidence" value="ECO:0007669"/>
    <property type="project" value="InterPro"/>
</dbReference>
<feature type="region of interest" description="Disordered" evidence="10">
    <location>
        <begin position="837"/>
        <end position="865"/>
    </location>
</feature>
<feature type="transmembrane region" description="Helical" evidence="11">
    <location>
        <begin position="310"/>
        <end position="328"/>
    </location>
</feature>
<dbReference type="InterPro" id="IPR044726">
    <property type="entry name" value="ABCC_6TM_D2"/>
</dbReference>
<gene>
    <name evidence="14" type="ORF">QBC46DRAFT_347319</name>
</gene>
<feature type="transmembrane region" description="Helical" evidence="11">
    <location>
        <begin position="133"/>
        <end position="151"/>
    </location>
</feature>
<dbReference type="SUPFAM" id="SSF90123">
    <property type="entry name" value="ABC transporter transmembrane region"/>
    <property type="match status" value="2"/>
</dbReference>
<keyword evidence="6" id="KW-0067">ATP-binding</keyword>
<evidence type="ECO:0000256" key="10">
    <source>
        <dbReference type="SAM" id="MobiDB-lite"/>
    </source>
</evidence>
<evidence type="ECO:0000256" key="11">
    <source>
        <dbReference type="SAM" id="Phobius"/>
    </source>
</evidence>
<feature type="domain" description="ABC transporter" evidence="12">
    <location>
        <begin position="1221"/>
        <end position="1453"/>
    </location>
</feature>
<accession>A0AAN6MZI0</accession>
<dbReference type="InterPro" id="IPR027417">
    <property type="entry name" value="P-loop_NTPase"/>
</dbReference>
<dbReference type="FunFam" id="3.40.50.300:FF:000838">
    <property type="entry name" value="ABC multidrug transporter (Eurofung)"/>
    <property type="match status" value="1"/>
</dbReference>
<dbReference type="GO" id="GO:0005524">
    <property type="term" value="F:ATP binding"/>
    <property type="evidence" value="ECO:0007669"/>
    <property type="project" value="UniProtKB-KW"/>
</dbReference>
<dbReference type="InterPro" id="IPR003439">
    <property type="entry name" value="ABC_transporter-like_ATP-bd"/>
</dbReference>
<dbReference type="InterPro" id="IPR056227">
    <property type="entry name" value="TMD0_ABC"/>
</dbReference>
<evidence type="ECO:0000256" key="5">
    <source>
        <dbReference type="ARBA" id="ARBA00022741"/>
    </source>
</evidence>
<dbReference type="Proteomes" id="UP001303473">
    <property type="component" value="Unassembled WGS sequence"/>
</dbReference>
<feature type="transmembrane region" description="Helical" evidence="11">
    <location>
        <begin position="70"/>
        <end position="94"/>
    </location>
</feature>
<comment type="subcellular location">
    <subcellularLocation>
        <location evidence="1">Cell membrane</location>
        <topology evidence="1">Multi-pass membrane protein</topology>
    </subcellularLocation>
</comment>
<proteinExistence type="predicted"/>
<feature type="transmembrane region" description="Helical" evidence="11">
    <location>
        <begin position="39"/>
        <end position="58"/>
    </location>
</feature>
<feature type="domain" description="ABC transporter" evidence="12">
    <location>
        <begin position="622"/>
        <end position="850"/>
    </location>
</feature>
<evidence type="ECO:0000256" key="2">
    <source>
        <dbReference type="ARBA" id="ARBA00022448"/>
    </source>
</evidence>
<keyword evidence="4 11" id="KW-0812">Transmembrane</keyword>
<dbReference type="PANTHER" id="PTHR24223">
    <property type="entry name" value="ATP-BINDING CASSETTE SUB-FAMILY C"/>
    <property type="match status" value="1"/>
</dbReference>
<feature type="compositionally biased region" description="Basic and acidic residues" evidence="10">
    <location>
        <begin position="594"/>
        <end position="608"/>
    </location>
</feature>
<keyword evidence="14" id="KW-0378">Hydrolase</keyword>
<dbReference type="CDD" id="cd18579">
    <property type="entry name" value="ABC_6TM_ABCC_D1"/>
    <property type="match status" value="1"/>
</dbReference>
<name>A0AAN6MZI0_9PEZI</name>
<feature type="transmembrane region" description="Helical" evidence="11">
    <location>
        <begin position="408"/>
        <end position="429"/>
    </location>
</feature>
<dbReference type="InterPro" id="IPR050173">
    <property type="entry name" value="ABC_transporter_C-like"/>
</dbReference>
<evidence type="ECO:0000313" key="14">
    <source>
        <dbReference type="EMBL" id="KAK3934737.1"/>
    </source>
</evidence>
<evidence type="ECO:0000256" key="9">
    <source>
        <dbReference type="ARBA" id="ARBA00023180"/>
    </source>
</evidence>
<feature type="domain" description="ABC transmembrane type-1" evidence="13">
    <location>
        <begin position="274"/>
        <end position="557"/>
    </location>
</feature>
<dbReference type="GO" id="GO:0005886">
    <property type="term" value="C:plasma membrane"/>
    <property type="evidence" value="ECO:0007669"/>
    <property type="project" value="UniProtKB-SubCell"/>
</dbReference>